<dbReference type="HOGENOM" id="CLU_2734969_0_0_9"/>
<dbReference type="AlphaFoldDB" id="A0A0D6DUM4"/>
<proteinExistence type="predicted"/>
<dbReference type="KEGG" id="lpk:LACPI_0464"/>
<dbReference type="RefSeq" id="WP_047914918.1">
    <property type="nucleotide sequence ID" value="NZ_LN774769.1"/>
</dbReference>
<protein>
    <submittedName>
        <fullName evidence="1">Uncharacterized protein</fullName>
    </submittedName>
</protein>
<evidence type="ECO:0000313" key="2">
    <source>
        <dbReference type="Proteomes" id="UP000033166"/>
    </source>
</evidence>
<evidence type="ECO:0000313" key="1">
    <source>
        <dbReference type="EMBL" id="CEN27664.1"/>
    </source>
</evidence>
<dbReference type="Proteomes" id="UP000033166">
    <property type="component" value="Chromosome I"/>
</dbReference>
<reference evidence="2" key="1">
    <citation type="submission" date="2015-01" db="EMBL/GenBank/DDBJ databases">
        <authorList>
            <person name="Andreevskaya M."/>
        </authorList>
    </citation>
    <scope>NUCLEOTIDE SEQUENCE [LARGE SCALE GENOMIC DNA]</scope>
    <source>
        <strain evidence="2">MKFS47</strain>
    </source>
</reference>
<gene>
    <name evidence="1" type="ORF">LACPI_0464</name>
</gene>
<sequence>MSVVFSENKHEITKDGIVADAPILYPENLRSEIDTLNEILFNEVISSLKMQIKNLSLPLISKSRNSNLTGL</sequence>
<dbReference type="EMBL" id="LN774769">
    <property type="protein sequence ID" value="CEN27664.1"/>
    <property type="molecule type" value="Genomic_DNA"/>
</dbReference>
<name>A0A0D6DUM4_9LACT</name>
<accession>A0A0D6DUM4</accession>
<organism evidence="1 2">
    <name type="scientific">Pseudolactococcus piscium MKFS47</name>
    <dbReference type="NCBI Taxonomy" id="297352"/>
    <lineage>
        <taxon>Bacteria</taxon>
        <taxon>Bacillati</taxon>
        <taxon>Bacillota</taxon>
        <taxon>Bacilli</taxon>
        <taxon>Lactobacillales</taxon>
        <taxon>Streptococcaceae</taxon>
        <taxon>Pseudolactococcus</taxon>
    </lineage>
</organism>